<dbReference type="PANTHER" id="PTHR33747">
    <property type="entry name" value="UPF0225 PROTEIN SCO1677"/>
    <property type="match status" value="1"/>
</dbReference>
<dbReference type="EMBL" id="FQYW01000004">
    <property type="protein sequence ID" value="SHI36468.1"/>
    <property type="molecule type" value="Genomic_DNA"/>
</dbReference>
<dbReference type="Proteomes" id="UP000191240">
    <property type="component" value="Unassembled WGS sequence"/>
</dbReference>
<evidence type="ECO:0000313" key="1">
    <source>
        <dbReference type="EMBL" id="SHI36468.1"/>
    </source>
</evidence>
<accession>A0A1M6AJH0</accession>
<dbReference type="AlphaFoldDB" id="A0A1M6AJH0"/>
<proteinExistence type="predicted"/>
<dbReference type="PANTHER" id="PTHR33747:SF1">
    <property type="entry name" value="ADENYLATE CYCLASE-ASSOCIATED CAP C-TERMINAL DOMAIN-CONTAINING PROTEIN"/>
    <property type="match status" value="1"/>
</dbReference>
<sequence>MEFSFSDEQFNKVIAEQKAERMKSLRRHKLPEKLTLEEALNALTKTELEDIQYNLNLPVATNINRVKKAEMVEAVLPEVIKFSQRWFVSAFEDQKDIFDYACKHKGMAGDLQLDDGRLDYLRGIGIMYCGLSDGKLVWYMPKEIQKEYGKINNAAFQQATALNTEVIRLASGLVFYYGVMDYDQLYAKVSEYIDDELEFADFIGIILNGGCWYDNIQAGKHELMYSELMNVDALQAEQMKNTSIDYADLPYDKVWDAGQESYVESTGAYRALAQFLMNKCNLDVLQAAEAVRSINIIIQNGYGMKEIVGFLKDQKLVLPKMEETQELYGLIGRYNNTLPKWVLKGHTEDELANMPRQSVVRVGKKIGRNDPCPCGSGKKYKNCCLDKNY</sequence>
<gene>
    <name evidence="1" type="ORF">SAMN02745671_00381</name>
</gene>
<dbReference type="SUPFAM" id="SSF103642">
    <property type="entry name" value="Sec-C motif"/>
    <property type="match status" value="1"/>
</dbReference>
<dbReference type="Gene3D" id="3.10.450.50">
    <property type="match status" value="1"/>
</dbReference>
<dbReference type="RefSeq" id="WP_052211846.1">
    <property type="nucleotide sequence ID" value="NZ_FQYW01000004.1"/>
</dbReference>
<dbReference type="InterPro" id="IPR004027">
    <property type="entry name" value="SEC_C_motif"/>
</dbReference>
<dbReference type="Pfam" id="PF02810">
    <property type="entry name" value="SEC-C"/>
    <property type="match status" value="1"/>
</dbReference>
<name>A0A1M6AJH0_9FIRM</name>
<protein>
    <submittedName>
        <fullName evidence="1">SEC-C motif-containing protein</fullName>
    </submittedName>
</protein>
<dbReference type="OrthoDB" id="9814022at2"/>
<organism evidence="1 2">
    <name type="scientific">Anaerovibrio lipolyticus DSM 3074</name>
    <dbReference type="NCBI Taxonomy" id="1120997"/>
    <lineage>
        <taxon>Bacteria</taxon>
        <taxon>Bacillati</taxon>
        <taxon>Bacillota</taxon>
        <taxon>Negativicutes</taxon>
        <taxon>Selenomonadales</taxon>
        <taxon>Selenomonadaceae</taxon>
        <taxon>Anaerovibrio</taxon>
    </lineage>
</organism>
<evidence type="ECO:0000313" key="2">
    <source>
        <dbReference type="Proteomes" id="UP000191240"/>
    </source>
</evidence>
<reference evidence="1 2" key="1">
    <citation type="submission" date="2016-11" db="EMBL/GenBank/DDBJ databases">
        <authorList>
            <person name="Jaros S."/>
            <person name="Januszkiewicz K."/>
            <person name="Wedrychowicz H."/>
        </authorList>
    </citation>
    <scope>NUCLEOTIDE SEQUENCE [LARGE SCALE GENOMIC DNA]</scope>
    <source>
        <strain evidence="1 2">DSM 3074</strain>
    </source>
</reference>